<evidence type="ECO:0000313" key="2">
    <source>
        <dbReference type="EMBL" id="KAK1378850.1"/>
    </source>
</evidence>
<proteinExistence type="predicted"/>
<protein>
    <submittedName>
        <fullName evidence="2">Uncharacterized protein</fullName>
    </submittedName>
</protein>
<comment type="caution">
    <text evidence="2">The sequence shown here is derived from an EMBL/GenBank/DDBJ whole genome shotgun (WGS) entry which is preliminary data.</text>
</comment>
<dbReference type="AlphaFoldDB" id="A0AAD8I7A5"/>
<dbReference type="EMBL" id="JAUIZM010000006">
    <property type="protein sequence ID" value="KAK1378850.1"/>
    <property type="molecule type" value="Genomic_DNA"/>
</dbReference>
<reference evidence="2" key="1">
    <citation type="submission" date="2023-02" db="EMBL/GenBank/DDBJ databases">
        <title>Genome of toxic invasive species Heracleum sosnowskyi carries increased number of genes despite the absence of recent whole-genome duplications.</title>
        <authorList>
            <person name="Schelkunov M."/>
            <person name="Shtratnikova V."/>
            <person name="Makarenko M."/>
            <person name="Klepikova A."/>
            <person name="Omelchenko D."/>
            <person name="Novikova G."/>
            <person name="Obukhova E."/>
            <person name="Bogdanov V."/>
            <person name="Penin A."/>
            <person name="Logacheva M."/>
        </authorList>
    </citation>
    <scope>NUCLEOTIDE SEQUENCE</scope>
    <source>
        <strain evidence="2">Hsosn_3</strain>
        <tissue evidence="2">Leaf</tissue>
    </source>
</reference>
<dbReference type="InterPro" id="IPR017943">
    <property type="entry name" value="Bactericidal_perm-incr_a/b_dom"/>
</dbReference>
<accession>A0AAD8I7A5</accession>
<keyword evidence="3" id="KW-1185">Reference proteome</keyword>
<name>A0AAD8I7A5_9APIA</name>
<feature type="coiled-coil region" evidence="1">
    <location>
        <begin position="23"/>
        <end position="57"/>
    </location>
</feature>
<dbReference type="Gene3D" id="3.15.20.10">
    <property type="entry name" value="Bactericidal permeability-increasing protein, domain 2"/>
    <property type="match status" value="1"/>
</dbReference>
<dbReference type="PANTHER" id="PTHR46801:SF6">
    <property type="entry name" value="LIPID-BINDING SERUM GLYCOPROTEIN C-TERMINAL DOMAIN-CONTAINING PROTEIN"/>
    <property type="match status" value="1"/>
</dbReference>
<reference evidence="2" key="2">
    <citation type="submission" date="2023-05" db="EMBL/GenBank/DDBJ databases">
        <authorList>
            <person name="Schelkunov M.I."/>
        </authorList>
    </citation>
    <scope>NUCLEOTIDE SEQUENCE</scope>
    <source>
        <strain evidence="2">Hsosn_3</strain>
        <tissue evidence="2">Leaf</tissue>
    </source>
</reference>
<dbReference type="SUPFAM" id="SSF55394">
    <property type="entry name" value="Bactericidal permeability-increasing protein, BPI"/>
    <property type="match status" value="1"/>
</dbReference>
<keyword evidence="1" id="KW-0175">Coiled coil</keyword>
<dbReference type="GO" id="GO:0008289">
    <property type="term" value="F:lipid binding"/>
    <property type="evidence" value="ECO:0007669"/>
    <property type="project" value="InterPro"/>
</dbReference>
<dbReference type="Proteomes" id="UP001237642">
    <property type="component" value="Unassembled WGS sequence"/>
</dbReference>
<evidence type="ECO:0000256" key="1">
    <source>
        <dbReference type="SAM" id="Coils"/>
    </source>
</evidence>
<sequence length="211" mass="24897">MKSSSHFNFREMNLLREMRENDATTFKKEKEILKMAKEHLERRVDELLERYQNISVEEYDRMKIDVQHMQPVVWTLIESVCLPYANSRPGKGFPRPIIHGFTFQNAEIVFSDSTVTVCSDVTFTDSYNYSRSLGYPSRWIQKLFDFKRRNSFKVSRAFKVYVPEGGEGITEKNFFGIIPRFSALNKKEVPKSQHQLEKGSRFKKLYQKGNQ</sequence>
<organism evidence="2 3">
    <name type="scientific">Heracleum sosnowskyi</name>
    <dbReference type="NCBI Taxonomy" id="360622"/>
    <lineage>
        <taxon>Eukaryota</taxon>
        <taxon>Viridiplantae</taxon>
        <taxon>Streptophyta</taxon>
        <taxon>Embryophyta</taxon>
        <taxon>Tracheophyta</taxon>
        <taxon>Spermatophyta</taxon>
        <taxon>Magnoliopsida</taxon>
        <taxon>eudicotyledons</taxon>
        <taxon>Gunneridae</taxon>
        <taxon>Pentapetalae</taxon>
        <taxon>asterids</taxon>
        <taxon>campanulids</taxon>
        <taxon>Apiales</taxon>
        <taxon>Apiaceae</taxon>
        <taxon>Apioideae</taxon>
        <taxon>apioid superclade</taxon>
        <taxon>Tordylieae</taxon>
        <taxon>Tordyliinae</taxon>
        <taxon>Heracleum</taxon>
    </lineage>
</organism>
<dbReference type="InterPro" id="IPR045897">
    <property type="entry name" value="BPI/LBP_pln"/>
</dbReference>
<gene>
    <name evidence="2" type="ORF">POM88_025594</name>
</gene>
<evidence type="ECO:0000313" key="3">
    <source>
        <dbReference type="Proteomes" id="UP001237642"/>
    </source>
</evidence>
<dbReference type="PANTHER" id="PTHR46801">
    <property type="entry name" value="OS06G0309200 PROTEIN"/>
    <property type="match status" value="1"/>
</dbReference>